<dbReference type="HOGENOM" id="CLU_2672309_0_0_1"/>
<keyword evidence="3" id="KW-1185">Reference proteome</keyword>
<sequence length="75" mass="8923">MSSFQHPPPHLLIHKREKKKEESKKDMDLDPRTFFNTPHHTVFTHIRNIPPTHPNASMLGFTRFNRHTFPHMTVV</sequence>
<dbReference type="KEGG" id="pte:PTT_15386"/>
<reference evidence="2 3" key="1">
    <citation type="journal article" date="2010" name="Genome Biol.">
        <title>A first genome assembly of the barley fungal pathogen Pyrenophora teres f. teres.</title>
        <authorList>
            <person name="Ellwood S.R."/>
            <person name="Liu Z."/>
            <person name="Syme R.A."/>
            <person name="Lai Z."/>
            <person name="Hane J.K."/>
            <person name="Keiper F."/>
            <person name="Moffat C.S."/>
            <person name="Oliver R.P."/>
            <person name="Friesen T.L."/>
        </authorList>
    </citation>
    <scope>NUCLEOTIDE SEQUENCE [LARGE SCALE GENOMIC DNA]</scope>
    <source>
        <strain evidence="2 3">0-1</strain>
    </source>
</reference>
<organism evidence="3">
    <name type="scientific">Pyrenophora teres f. teres (strain 0-1)</name>
    <name type="common">Barley net blotch fungus</name>
    <name type="synonym">Drechslera teres f. teres</name>
    <dbReference type="NCBI Taxonomy" id="861557"/>
    <lineage>
        <taxon>Eukaryota</taxon>
        <taxon>Fungi</taxon>
        <taxon>Dikarya</taxon>
        <taxon>Ascomycota</taxon>
        <taxon>Pezizomycotina</taxon>
        <taxon>Dothideomycetes</taxon>
        <taxon>Pleosporomycetidae</taxon>
        <taxon>Pleosporales</taxon>
        <taxon>Pleosporineae</taxon>
        <taxon>Pleosporaceae</taxon>
        <taxon>Pyrenophora</taxon>
    </lineage>
</organism>
<evidence type="ECO:0000313" key="2">
    <source>
        <dbReference type="EMBL" id="EFQ88660.1"/>
    </source>
</evidence>
<accession>E3S039</accession>
<evidence type="ECO:0000313" key="3">
    <source>
        <dbReference type="Proteomes" id="UP000001067"/>
    </source>
</evidence>
<name>E3S039_PYRTT</name>
<proteinExistence type="predicted"/>
<evidence type="ECO:0000256" key="1">
    <source>
        <dbReference type="SAM" id="MobiDB-lite"/>
    </source>
</evidence>
<dbReference type="EMBL" id="GL536261">
    <property type="protein sequence ID" value="EFQ88660.1"/>
    <property type="molecule type" value="Genomic_DNA"/>
</dbReference>
<feature type="region of interest" description="Disordered" evidence="1">
    <location>
        <begin position="1"/>
        <end position="31"/>
    </location>
</feature>
<gene>
    <name evidence="2" type="ORF">PTT_15386</name>
</gene>
<dbReference type="AlphaFoldDB" id="E3S039"/>
<protein>
    <submittedName>
        <fullName evidence="2">Uncharacterized protein</fullName>
    </submittedName>
</protein>
<feature type="compositionally biased region" description="Pro residues" evidence="1">
    <location>
        <begin position="1"/>
        <end position="10"/>
    </location>
</feature>
<feature type="compositionally biased region" description="Basic and acidic residues" evidence="1">
    <location>
        <begin position="19"/>
        <end position="31"/>
    </location>
</feature>
<dbReference type="Proteomes" id="UP000001067">
    <property type="component" value="Unassembled WGS sequence"/>
</dbReference>